<reference evidence="1" key="1">
    <citation type="submission" date="2018-05" db="EMBL/GenBank/DDBJ databases">
        <authorList>
            <person name="Lanie J.A."/>
            <person name="Ng W.-L."/>
            <person name="Kazmierczak K.M."/>
            <person name="Andrzejewski T.M."/>
            <person name="Davidsen T.M."/>
            <person name="Wayne K.J."/>
            <person name="Tettelin H."/>
            <person name="Glass J.I."/>
            <person name="Rusch D."/>
            <person name="Podicherti R."/>
            <person name="Tsui H.-C.T."/>
            <person name="Winkler M.E."/>
        </authorList>
    </citation>
    <scope>NUCLEOTIDE SEQUENCE</scope>
</reference>
<name>A0A381YNA3_9ZZZZ</name>
<protein>
    <submittedName>
        <fullName evidence="1">Uncharacterized protein</fullName>
    </submittedName>
</protein>
<dbReference type="AlphaFoldDB" id="A0A381YNA3"/>
<evidence type="ECO:0000313" key="1">
    <source>
        <dbReference type="EMBL" id="SVA78506.1"/>
    </source>
</evidence>
<accession>A0A381YNA3</accession>
<organism evidence="1">
    <name type="scientific">marine metagenome</name>
    <dbReference type="NCBI Taxonomy" id="408172"/>
    <lineage>
        <taxon>unclassified sequences</taxon>
        <taxon>metagenomes</taxon>
        <taxon>ecological metagenomes</taxon>
    </lineage>
</organism>
<gene>
    <name evidence="1" type="ORF">METZ01_LOCUS131360</name>
</gene>
<sequence length="202" mass="23273">MSIGIDLYKPIYSNINNDDLSYEILASLRIFENFSIASEIGSLDKYIEDENVNFTSTGEYIKFGFDYNLFNNWTGMDNSIYLGMRFATSSFDNKIENYIIRSPDAYWSNNVTSNFETINHSNQNANWIEFLVGIKVETIKNFYLGISLRLNRLLSNTTPNNFSNLYIPGFNKVTDDNSWGSGFNYTLTYSLPLNFNKKASKK</sequence>
<dbReference type="InterPro" id="IPR046111">
    <property type="entry name" value="DUF6048"/>
</dbReference>
<proteinExistence type="predicted"/>
<dbReference type="EMBL" id="UINC01018646">
    <property type="protein sequence ID" value="SVA78506.1"/>
    <property type="molecule type" value="Genomic_DNA"/>
</dbReference>
<dbReference type="Pfam" id="PF19515">
    <property type="entry name" value="DUF6048"/>
    <property type="match status" value="1"/>
</dbReference>